<proteinExistence type="predicted"/>
<name>A0ABY5Y7R1_9FLAO</name>
<reference evidence="1" key="1">
    <citation type="submission" date="2022-09" db="EMBL/GenBank/DDBJ databases">
        <title>Maribacter litopenaei sp. nov., isolated from the intestinal tract of the Pacific White Shrimp, Litopenaeus vannamei.</title>
        <authorList>
            <person name="Kim S.Y."/>
            <person name="Hwang C.Y."/>
        </authorList>
    </citation>
    <scope>NUCLEOTIDE SEQUENCE</scope>
    <source>
        <strain evidence="1">HL-LV01</strain>
    </source>
</reference>
<keyword evidence="2" id="KW-1185">Reference proteome</keyword>
<sequence>MDSIKSLGVSVDVKTFDNRLDLQRTKEILQRENLGSFNAIFGPLDVLSLKEASTQAASYNLPVIAPVPAKSDISLGNVFFSYTPEETLREHVLKYVLEKREEQNIIIIADAKNGAVKDSILSQFPFAKILAVKEEEENIGINRDKLELQLSEDTENWVFVESDNFKLISSVVSILNSFHNSVLDIEDPKAEKIQVRMFTTDKNNAFDNDVISSTHLSNLRFTYPSVYREAPSDSFERRYKARFGDVPDRFAVRGFDVTFDLLLKLAYRNDLLDVSKFIGETQYSGSKFDYEKDISSGYFNKASYIMGYDNMYIKQLE</sequence>
<gene>
    <name evidence="1" type="ORF">NYZ99_13170</name>
</gene>
<dbReference type="SUPFAM" id="SSF53822">
    <property type="entry name" value="Periplasmic binding protein-like I"/>
    <property type="match status" value="1"/>
</dbReference>
<organism evidence="1 2">
    <name type="scientific">Maribacter litopenaei</name>
    <dbReference type="NCBI Taxonomy" id="2976127"/>
    <lineage>
        <taxon>Bacteria</taxon>
        <taxon>Pseudomonadati</taxon>
        <taxon>Bacteroidota</taxon>
        <taxon>Flavobacteriia</taxon>
        <taxon>Flavobacteriales</taxon>
        <taxon>Flavobacteriaceae</taxon>
        <taxon>Maribacter</taxon>
    </lineage>
</organism>
<dbReference type="Proteomes" id="UP001059209">
    <property type="component" value="Chromosome"/>
</dbReference>
<dbReference type="Gene3D" id="3.40.50.2300">
    <property type="match status" value="2"/>
</dbReference>
<evidence type="ECO:0000313" key="1">
    <source>
        <dbReference type="EMBL" id="UWX54016.1"/>
    </source>
</evidence>
<dbReference type="RefSeq" id="WP_260571595.1">
    <property type="nucleotide sequence ID" value="NZ_CP104205.1"/>
</dbReference>
<accession>A0ABY5Y7R1</accession>
<protein>
    <recommendedName>
        <fullName evidence="3">Leucine-binding protein domain-containing protein</fullName>
    </recommendedName>
</protein>
<evidence type="ECO:0008006" key="3">
    <source>
        <dbReference type="Google" id="ProtNLM"/>
    </source>
</evidence>
<evidence type="ECO:0000313" key="2">
    <source>
        <dbReference type="Proteomes" id="UP001059209"/>
    </source>
</evidence>
<dbReference type="EMBL" id="CP104205">
    <property type="protein sequence ID" value="UWX54016.1"/>
    <property type="molecule type" value="Genomic_DNA"/>
</dbReference>
<dbReference type="InterPro" id="IPR028082">
    <property type="entry name" value="Peripla_BP_I"/>
</dbReference>